<evidence type="ECO:0000256" key="8">
    <source>
        <dbReference type="RuleBase" id="RU000473"/>
    </source>
</evidence>
<evidence type="ECO:0000256" key="7">
    <source>
        <dbReference type="RuleBase" id="RU000471"/>
    </source>
</evidence>
<evidence type="ECO:0000313" key="10">
    <source>
        <dbReference type="EMBL" id="AAQ74244.1"/>
    </source>
</evidence>
<dbReference type="AlphaFoldDB" id="Q6U1P3"/>
<feature type="transmembrane region" description="Helical" evidence="9">
    <location>
        <begin position="6"/>
        <end position="23"/>
    </location>
</feature>
<reference evidence="10" key="1">
    <citation type="journal article" date="2004" name="J. Parasitol.">
        <title>The mitochondrial genome of Biomphalaria glabrata (Gastropoda: Basommatophora), intermediate host of Schistosoma mansoni.</title>
        <authorList>
            <person name="DeJong R.J."/>
            <person name="Emery A.M."/>
            <person name="Adema C.M."/>
        </authorList>
    </citation>
    <scope>NUCLEOTIDE SEQUENCE</scope>
    <source>
        <strain evidence="10">M-line</strain>
    </source>
</reference>
<accession>Q6U1P3</accession>
<keyword evidence="7" id="KW-0520">NAD</keyword>
<comment type="similarity">
    <text evidence="2 7">Belongs to the complex I subunit 1 family.</text>
</comment>
<feature type="transmembrane region" description="Helical" evidence="9">
    <location>
        <begin position="216"/>
        <end position="240"/>
    </location>
</feature>
<feature type="transmembrane region" description="Helical" evidence="9">
    <location>
        <begin position="69"/>
        <end position="89"/>
    </location>
</feature>
<evidence type="ECO:0000256" key="3">
    <source>
        <dbReference type="ARBA" id="ARBA00021009"/>
    </source>
</evidence>
<keyword evidence="5 9" id="KW-1133">Transmembrane helix</keyword>
<keyword evidence="8" id="KW-0830">Ubiquinone</keyword>
<dbReference type="EC" id="7.1.1.2" evidence="8"/>
<dbReference type="PANTHER" id="PTHR11432">
    <property type="entry name" value="NADH DEHYDROGENASE SUBUNIT 1"/>
    <property type="match status" value="1"/>
</dbReference>
<organism evidence="10">
    <name type="scientific">Biomphalaria glabrata</name>
    <name type="common">Bloodfluke planorb</name>
    <name type="synonym">Freshwater snail</name>
    <dbReference type="NCBI Taxonomy" id="6526"/>
    <lineage>
        <taxon>Eukaryota</taxon>
        <taxon>Metazoa</taxon>
        <taxon>Spiralia</taxon>
        <taxon>Lophotrochozoa</taxon>
        <taxon>Mollusca</taxon>
        <taxon>Gastropoda</taxon>
        <taxon>Heterobranchia</taxon>
        <taxon>Euthyneura</taxon>
        <taxon>Panpulmonata</taxon>
        <taxon>Hygrophila</taxon>
        <taxon>Lymnaeoidea</taxon>
        <taxon>Planorbidae</taxon>
        <taxon>Biomphalaria</taxon>
    </lineage>
</organism>
<dbReference type="PROSITE" id="PS00668">
    <property type="entry name" value="COMPLEX1_ND1_2"/>
    <property type="match status" value="1"/>
</dbReference>
<evidence type="ECO:0000256" key="2">
    <source>
        <dbReference type="ARBA" id="ARBA00010535"/>
    </source>
</evidence>
<evidence type="ECO:0000256" key="4">
    <source>
        <dbReference type="ARBA" id="ARBA00022692"/>
    </source>
</evidence>
<feature type="transmembrane region" description="Helical" evidence="9">
    <location>
        <begin position="246"/>
        <end position="262"/>
    </location>
</feature>
<sequence>MLWVTSIFTIVCVLIAVAFYTLYERKILGYIQIRKGPKSVGFWGILQPFADAVKLFLNELILPMKSNKVLFMMAPILGFSLALFLWVIYPSVYCIKFISFSLLIFLCISAINVYCILLAGWTSNSKYAFLGALRASAQTISYEVSMLFILIVPVLLIFETNMEMALKGYSVMFLMFPLLLVWFTTTLAETNRAPFDFAEGESVLVSGFNVEYGGGLFALLFLAEYANIIFMSTMSMIWFFYNNNSFLFVLGIVFFSTFYLFARGAYPRHRYNLLMMLCWKSFLPFGICMLFLCLLCWLIMMYFNYIF</sequence>
<dbReference type="HAMAP" id="MF_01350">
    <property type="entry name" value="NDH1_NuoH"/>
    <property type="match status" value="1"/>
</dbReference>
<dbReference type="InterPro" id="IPR001694">
    <property type="entry name" value="NADH_UbQ_OxRdtase_su1/FPO"/>
</dbReference>
<dbReference type="GO" id="GO:0003954">
    <property type="term" value="F:NADH dehydrogenase activity"/>
    <property type="evidence" value="ECO:0007669"/>
    <property type="project" value="TreeGrafter"/>
</dbReference>
<dbReference type="EMBL" id="AY380567">
    <property type="protein sequence ID" value="AAQ74244.1"/>
    <property type="molecule type" value="Genomic_DNA"/>
</dbReference>
<dbReference type="PANTHER" id="PTHR11432:SF3">
    <property type="entry name" value="NADH-UBIQUINONE OXIDOREDUCTASE CHAIN 1"/>
    <property type="match status" value="1"/>
</dbReference>
<dbReference type="InterPro" id="IPR018086">
    <property type="entry name" value="NADH_UbQ_OxRdtase_su1_CS"/>
</dbReference>
<protein>
    <recommendedName>
        <fullName evidence="3 8">NADH-ubiquinone oxidoreductase chain 1</fullName>
        <ecNumber evidence="8">7.1.1.2</ecNumber>
    </recommendedName>
</protein>
<evidence type="ECO:0000256" key="5">
    <source>
        <dbReference type="ARBA" id="ARBA00022989"/>
    </source>
</evidence>
<gene>
    <name evidence="10" type="primary">ND1</name>
</gene>
<feature type="transmembrane region" description="Helical" evidence="9">
    <location>
        <begin position="164"/>
        <end position="183"/>
    </location>
</feature>
<evidence type="ECO:0000256" key="9">
    <source>
        <dbReference type="SAM" id="Phobius"/>
    </source>
</evidence>
<name>Q6U1P3_BIOGL</name>
<dbReference type="VEuPathDB" id="VectorBase:BGLB034537"/>
<keyword evidence="6 9" id="KW-0472">Membrane</keyword>
<feature type="transmembrane region" description="Helical" evidence="9">
    <location>
        <begin position="282"/>
        <end position="303"/>
    </location>
</feature>
<proteinExistence type="inferred from homology"/>
<dbReference type="GO" id="GO:0005743">
    <property type="term" value="C:mitochondrial inner membrane"/>
    <property type="evidence" value="ECO:0007669"/>
    <property type="project" value="UniProtKB-SubCell"/>
</dbReference>
<feature type="transmembrane region" description="Helical" evidence="9">
    <location>
        <begin position="95"/>
        <end position="119"/>
    </location>
</feature>
<evidence type="ECO:0000256" key="1">
    <source>
        <dbReference type="ARBA" id="ARBA00004141"/>
    </source>
</evidence>
<dbReference type="GO" id="GO:0009060">
    <property type="term" value="P:aerobic respiration"/>
    <property type="evidence" value="ECO:0007669"/>
    <property type="project" value="TreeGrafter"/>
</dbReference>
<dbReference type="Pfam" id="PF00146">
    <property type="entry name" value="NADHdh"/>
    <property type="match status" value="1"/>
</dbReference>
<feature type="transmembrane region" description="Helical" evidence="9">
    <location>
        <begin position="140"/>
        <end position="158"/>
    </location>
</feature>
<evidence type="ECO:0000256" key="6">
    <source>
        <dbReference type="ARBA" id="ARBA00023136"/>
    </source>
</evidence>
<comment type="catalytic activity">
    <reaction evidence="8">
        <text>a ubiquinone + NADH + 5 H(+)(in) = a ubiquinol + NAD(+) + 4 H(+)(out)</text>
        <dbReference type="Rhea" id="RHEA:29091"/>
        <dbReference type="Rhea" id="RHEA-COMP:9565"/>
        <dbReference type="Rhea" id="RHEA-COMP:9566"/>
        <dbReference type="ChEBI" id="CHEBI:15378"/>
        <dbReference type="ChEBI" id="CHEBI:16389"/>
        <dbReference type="ChEBI" id="CHEBI:17976"/>
        <dbReference type="ChEBI" id="CHEBI:57540"/>
        <dbReference type="ChEBI" id="CHEBI:57945"/>
        <dbReference type="EC" id="7.1.1.2"/>
    </reaction>
</comment>
<keyword evidence="4 7" id="KW-0812">Transmembrane</keyword>
<keyword evidence="8 10" id="KW-0496">Mitochondrion</keyword>
<geneLocation type="mitochondrion" evidence="10"/>
<comment type="subcellular location">
    <subcellularLocation>
        <location evidence="1">Membrane</location>
        <topology evidence="1">Multi-pass membrane protein</topology>
    </subcellularLocation>
    <subcellularLocation>
        <location evidence="7">Mitochondrion inner membrane</location>
        <topology evidence="7">Multi-pass membrane protein</topology>
    </subcellularLocation>
</comment>
<dbReference type="GO" id="GO:0008137">
    <property type="term" value="F:NADH dehydrogenase (ubiquinone) activity"/>
    <property type="evidence" value="ECO:0007669"/>
    <property type="project" value="UniProtKB-EC"/>
</dbReference>